<keyword evidence="3" id="KW-1185">Reference proteome</keyword>
<dbReference type="KEGG" id="pfr:PFREUD_21210"/>
<dbReference type="HOGENOM" id="CLU_2344359_0_0_11"/>
<protein>
    <submittedName>
        <fullName evidence="2">Uncharacterized protein</fullName>
    </submittedName>
</protein>
<reference evidence="2 3" key="1">
    <citation type="journal article" date="2010" name="PLoS ONE">
        <title>The complete genome of Propionibacterium freudenreichii CIRM-BIA1, a hardy actinobacterium with food and probiotic applications.</title>
        <authorList>
            <person name="Falentin H."/>
            <person name="Deutsch S.M."/>
            <person name="Jan G."/>
            <person name="Loux V."/>
            <person name="Thierry A."/>
            <person name="Parayre S."/>
            <person name="Maillard M.B."/>
            <person name="Dherbecourt J."/>
            <person name="Cousin F.J."/>
            <person name="Jardin J."/>
            <person name="Siguier P."/>
            <person name="Couloux A."/>
            <person name="Barbe V."/>
            <person name="Vacherie B."/>
            <person name="Wincker P."/>
            <person name="Gibrat J.F."/>
            <person name="Gaillardin C."/>
            <person name="Lortal S."/>
        </authorList>
    </citation>
    <scope>NUCLEOTIDE SEQUENCE [LARGE SCALE GENOMIC DNA]</scope>
    <source>
        <strain evidence="3">ATCC 9614 / DSM 4902 / CIP 103027 / NCIMB 8099 / CIRM-BIA1</strain>
    </source>
</reference>
<dbReference type="AlphaFoldDB" id="D7GGF8"/>
<feature type="region of interest" description="Disordered" evidence="1">
    <location>
        <begin position="1"/>
        <end position="26"/>
    </location>
</feature>
<sequence>MSESDRASVTPIDAARCRRRGGGPGSDALDRILNAGIDLARAERAGGSLDEAELMVLDCCDEIEIGGVRAIVAAEAGDPYPRHPQAPCGKDIKT</sequence>
<organism evidence="2 3">
    <name type="scientific">Propionibacterium freudenreichii subsp. shermanii (strain ATCC 9614 / DSM 4902 / CIP 103027 / NCIMB 8099 / CIRM-BIA1)</name>
    <dbReference type="NCBI Taxonomy" id="754252"/>
    <lineage>
        <taxon>Bacteria</taxon>
        <taxon>Bacillati</taxon>
        <taxon>Actinomycetota</taxon>
        <taxon>Actinomycetes</taxon>
        <taxon>Propionibacteriales</taxon>
        <taxon>Propionibacteriaceae</taxon>
        <taxon>Propionibacterium</taxon>
    </lineage>
</organism>
<dbReference type="Proteomes" id="UP000000936">
    <property type="component" value="Chromosome"/>
</dbReference>
<evidence type="ECO:0000256" key="1">
    <source>
        <dbReference type="SAM" id="MobiDB-lite"/>
    </source>
</evidence>
<proteinExistence type="predicted"/>
<name>D7GGF8_PROFC</name>
<evidence type="ECO:0000313" key="3">
    <source>
        <dbReference type="Proteomes" id="UP000000936"/>
    </source>
</evidence>
<gene>
    <name evidence="2" type="ordered locus">PFREUD_21210</name>
</gene>
<dbReference type="EMBL" id="FN806773">
    <property type="protein sequence ID" value="CBL57619.1"/>
    <property type="molecule type" value="Genomic_DNA"/>
</dbReference>
<evidence type="ECO:0000313" key="2">
    <source>
        <dbReference type="EMBL" id="CBL57619.1"/>
    </source>
</evidence>
<accession>D7GGF8</accession>